<sequence length="72" mass="8409">MQIYNREQAIMNFDNSEKAIVDEEIRPHECGRVRFQNSWWPAKCDRDLTFEPGDEVRVVGIDNITLIVEASL</sequence>
<reference evidence="2 3" key="1">
    <citation type="journal article" date="2020" name="Sci. Rep.">
        <title>A novel cyanobacterial geosmin producer, revising GeoA distribution and dispersion patterns in Bacteria.</title>
        <authorList>
            <person name="Churro C."/>
            <person name="Semedo-Aguiar A.P."/>
            <person name="Silva A.D."/>
            <person name="Pereira-Leal J.B."/>
            <person name="Leite R.B."/>
        </authorList>
    </citation>
    <scope>NUCLEOTIDE SEQUENCE [LARGE SCALE GENOMIC DNA]</scope>
    <source>
        <strain evidence="2 3">IPMA8</strain>
    </source>
</reference>
<dbReference type="InterPro" id="IPR002810">
    <property type="entry name" value="NfeD-like_C"/>
</dbReference>
<feature type="domain" description="NfeD-like C-terminal" evidence="1">
    <location>
        <begin position="17"/>
        <end position="69"/>
    </location>
</feature>
<accession>A0ABX2CSH8</accession>
<dbReference type="RefSeq" id="WP_246276606.1">
    <property type="nucleotide sequence ID" value="NZ_SRRZ01000007.1"/>
</dbReference>
<dbReference type="Gene3D" id="2.40.50.140">
    <property type="entry name" value="Nucleic acid-binding proteins"/>
    <property type="match status" value="1"/>
</dbReference>
<comment type="caution">
    <text evidence="2">The sequence shown here is derived from an EMBL/GenBank/DDBJ whole genome shotgun (WGS) entry which is preliminary data.</text>
</comment>
<dbReference type="SUPFAM" id="SSF141322">
    <property type="entry name" value="NfeD domain-like"/>
    <property type="match status" value="1"/>
</dbReference>
<evidence type="ECO:0000313" key="3">
    <source>
        <dbReference type="Proteomes" id="UP000702425"/>
    </source>
</evidence>
<gene>
    <name evidence="2" type="ORF">E5S67_00600</name>
</gene>
<evidence type="ECO:0000313" key="2">
    <source>
        <dbReference type="EMBL" id="NQE32883.1"/>
    </source>
</evidence>
<keyword evidence="3" id="KW-1185">Reference proteome</keyword>
<evidence type="ECO:0000259" key="1">
    <source>
        <dbReference type="Pfam" id="PF01957"/>
    </source>
</evidence>
<name>A0ABX2CSH8_9CYAN</name>
<dbReference type="Pfam" id="PF01957">
    <property type="entry name" value="NfeD"/>
    <property type="match status" value="1"/>
</dbReference>
<dbReference type="EMBL" id="SRRZ01000007">
    <property type="protein sequence ID" value="NQE32883.1"/>
    <property type="molecule type" value="Genomic_DNA"/>
</dbReference>
<protein>
    <recommendedName>
        <fullName evidence="1">NfeD-like C-terminal domain-containing protein</fullName>
    </recommendedName>
</protein>
<organism evidence="2 3">
    <name type="scientific">Microcoleus asticus IPMA8</name>
    <dbReference type="NCBI Taxonomy" id="2563858"/>
    <lineage>
        <taxon>Bacteria</taxon>
        <taxon>Bacillati</taxon>
        <taxon>Cyanobacteriota</taxon>
        <taxon>Cyanophyceae</taxon>
        <taxon>Oscillatoriophycideae</taxon>
        <taxon>Oscillatoriales</taxon>
        <taxon>Microcoleaceae</taxon>
        <taxon>Microcoleus</taxon>
        <taxon>Microcoleus asticus</taxon>
    </lineage>
</organism>
<proteinExistence type="predicted"/>
<dbReference type="Proteomes" id="UP000702425">
    <property type="component" value="Unassembled WGS sequence"/>
</dbReference>
<dbReference type="InterPro" id="IPR012340">
    <property type="entry name" value="NA-bd_OB-fold"/>
</dbReference>